<gene>
    <name evidence="2" type="ORF">GSOID_T00009044001</name>
</gene>
<protein>
    <recommendedName>
        <fullName evidence="4">UPAR/Ly6 domain-containing protein</fullName>
    </recommendedName>
</protein>
<sequence>MKFLFSTLLASGLTQQACTVCSETMLERNKPRAITDPTHLLPNKGCWDSDDAANFETESCAQCYALFFNTRGKDNEQNDFYVLHAERGCVHDRVLVGKNVTSFPTASDCNPQPPAECSMTLNKDNFGNFGSLTALYVVGTAVDTLAMGQQKIAANKYDGMKNFNQAPLRCHQCDSLFSEANNACFQNPPAVSDCEDFNATSCYSETSLYTAYDSSTNSDRTFYYAKRGCSRKSSQLAGGTDIREETRDLPVVPMVKENETVQRRVKLEHCASDGCNKAKMDYISTNDDRKIGISAAILLLFLLN</sequence>
<organism evidence="2">
    <name type="scientific">Oikopleura dioica</name>
    <name type="common">Tunicate</name>
    <dbReference type="NCBI Taxonomy" id="34765"/>
    <lineage>
        <taxon>Eukaryota</taxon>
        <taxon>Metazoa</taxon>
        <taxon>Chordata</taxon>
        <taxon>Tunicata</taxon>
        <taxon>Appendicularia</taxon>
        <taxon>Copelata</taxon>
        <taxon>Oikopleuridae</taxon>
        <taxon>Oikopleura</taxon>
    </lineage>
</organism>
<name>E4WVY5_OIKDI</name>
<evidence type="ECO:0000256" key="1">
    <source>
        <dbReference type="SAM" id="SignalP"/>
    </source>
</evidence>
<feature type="chain" id="PRO_5003192358" description="UPAR/Ly6 domain-containing protein" evidence="1">
    <location>
        <begin position="20"/>
        <end position="304"/>
    </location>
</feature>
<keyword evidence="1" id="KW-0732">Signal</keyword>
<feature type="signal peptide" evidence="1">
    <location>
        <begin position="1"/>
        <end position="19"/>
    </location>
</feature>
<proteinExistence type="predicted"/>
<evidence type="ECO:0000313" key="2">
    <source>
        <dbReference type="EMBL" id="CBY21288.1"/>
    </source>
</evidence>
<dbReference type="Proteomes" id="UP000001307">
    <property type="component" value="Unassembled WGS sequence"/>
</dbReference>
<evidence type="ECO:0000313" key="3">
    <source>
        <dbReference type="Proteomes" id="UP000001307"/>
    </source>
</evidence>
<dbReference type="InParanoid" id="E4WVY5"/>
<reference evidence="2" key="1">
    <citation type="journal article" date="2010" name="Science">
        <title>Plasticity of animal genome architecture unmasked by rapid evolution of a pelagic tunicate.</title>
        <authorList>
            <person name="Denoeud F."/>
            <person name="Henriet S."/>
            <person name="Mungpakdee S."/>
            <person name="Aury J.M."/>
            <person name="Da Silva C."/>
            <person name="Brinkmann H."/>
            <person name="Mikhaleva J."/>
            <person name="Olsen L.C."/>
            <person name="Jubin C."/>
            <person name="Canestro C."/>
            <person name="Bouquet J.M."/>
            <person name="Danks G."/>
            <person name="Poulain J."/>
            <person name="Campsteijn C."/>
            <person name="Adamski M."/>
            <person name="Cross I."/>
            <person name="Yadetie F."/>
            <person name="Muffato M."/>
            <person name="Louis A."/>
            <person name="Butcher S."/>
            <person name="Tsagkogeorga G."/>
            <person name="Konrad A."/>
            <person name="Singh S."/>
            <person name="Jensen M.F."/>
            <person name="Cong E.H."/>
            <person name="Eikeseth-Otteraa H."/>
            <person name="Noel B."/>
            <person name="Anthouard V."/>
            <person name="Porcel B.M."/>
            <person name="Kachouri-Lafond R."/>
            <person name="Nishino A."/>
            <person name="Ugolini M."/>
            <person name="Chourrout P."/>
            <person name="Nishida H."/>
            <person name="Aasland R."/>
            <person name="Huzurbazar S."/>
            <person name="Westhof E."/>
            <person name="Delsuc F."/>
            <person name="Lehrach H."/>
            <person name="Reinhardt R."/>
            <person name="Weissenbach J."/>
            <person name="Roy S.W."/>
            <person name="Artiguenave F."/>
            <person name="Postlethwait J.H."/>
            <person name="Manak J.R."/>
            <person name="Thompson E.M."/>
            <person name="Jaillon O."/>
            <person name="Du Pasquier L."/>
            <person name="Boudinot P."/>
            <person name="Liberles D.A."/>
            <person name="Volff J.N."/>
            <person name="Philippe H."/>
            <person name="Lenhard B."/>
            <person name="Roest Crollius H."/>
            <person name="Wincker P."/>
            <person name="Chourrout D."/>
        </authorList>
    </citation>
    <scope>NUCLEOTIDE SEQUENCE [LARGE SCALE GENOMIC DNA]</scope>
</reference>
<dbReference type="OrthoDB" id="10316731at2759"/>
<keyword evidence="3" id="KW-1185">Reference proteome</keyword>
<dbReference type="AlphaFoldDB" id="E4WVY5"/>
<accession>E4WVY5</accession>
<dbReference type="EMBL" id="FN653017">
    <property type="protein sequence ID" value="CBY21288.1"/>
    <property type="molecule type" value="Genomic_DNA"/>
</dbReference>
<evidence type="ECO:0008006" key="4">
    <source>
        <dbReference type="Google" id="ProtNLM"/>
    </source>
</evidence>